<protein>
    <submittedName>
        <fullName evidence="2">Uncharacterized protein</fullName>
    </submittedName>
</protein>
<keyword evidence="1" id="KW-0732">Signal</keyword>
<organism evidence="2 3">
    <name type="scientific">Nocardiopsis algeriensis</name>
    <dbReference type="NCBI Taxonomy" id="1478215"/>
    <lineage>
        <taxon>Bacteria</taxon>
        <taxon>Bacillati</taxon>
        <taxon>Actinomycetota</taxon>
        <taxon>Actinomycetes</taxon>
        <taxon>Streptosporangiales</taxon>
        <taxon>Nocardiopsidaceae</taxon>
        <taxon>Nocardiopsis</taxon>
    </lineage>
</organism>
<reference evidence="2 3" key="1">
    <citation type="submission" date="2020-08" db="EMBL/GenBank/DDBJ databases">
        <title>Genomic Encyclopedia of Type Strains, Phase III (KMG-III): the genomes of soil and plant-associated and newly described type strains.</title>
        <authorList>
            <person name="Whitman W."/>
        </authorList>
    </citation>
    <scope>NUCLEOTIDE SEQUENCE [LARGE SCALE GENOMIC DNA]</scope>
    <source>
        <strain evidence="2 3">CECT 8712</strain>
    </source>
</reference>
<evidence type="ECO:0000313" key="3">
    <source>
        <dbReference type="Proteomes" id="UP000536604"/>
    </source>
</evidence>
<dbReference type="EMBL" id="JACHJO010000007">
    <property type="protein sequence ID" value="MBB6120652.1"/>
    <property type="molecule type" value="Genomic_DNA"/>
</dbReference>
<keyword evidence="3" id="KW-1185">Reference proteome</keyword>
<dbReference type="RefSeq" id="WP_246405265.1">
    <property type="nucleotide sequence ID" value="NZ_JACHJO010000007.1"/>
</dbReference>
<proteinExistence type="predicted"/>
<sequence>MKKISQKVPLISSFAVVSLLVSLGVASASPETRTEDLESLGAAKGNHEKSEDLTAEINQAQINERGNLLSITWSIANPSSERVVLTWLSGRSYTYSGANFAGVTIIDENRGARHHPIMDGLGSCLCSGDSSANFKSRLEPGEQVAYWSLYSVSEGVEEITVEIPRFEPIEDIPIS</sequence>
<dbReference type="AlphaFoldDB" id="A0A841IRB4"/>
<gene>
    <name evidence="2" type="ORF">FHS13_002609</name>
</gene>
<dbReference type="Proteomes" id="UP000536604">
    <property type="component" value="Unassembled WGS sequence"/>
</dbReference>
<evidence type="ECO:0000313" key="2">
    <source>
        <dbReference type="EMBL" id="MBB6120652.1"/>
    </source>
</evidence>
<comment type="caution">
    <text evidence="2">The sequence shown here is derived from an EMBL/GenBank/DDBJ whole genome shotgun (WGS) entry which is preliminary data.</text>
</comment>
<name>A0A841IRB4_9ACTN</name>
<evidence type="ECO:0000256" key="1">
    <source>
        <dbReference type="SAM" id="SignalP"/>
    </source>
</evidence>
<accession>A0A841IRB4</accession>
<feature type="chain" id="PRO_5032953614" evidence="1">
    <location>
        <begin position="29"/>
        <end position="175"/>
    </location>
</feature>
<feature type="signal peptide" evidence="1">
    <location>
        <begin position="1"/>
        <end position="28"/>
    </location>
</feature>